<evidence type="ECO:0000313" key="3">
    <source>
        <dbReference type="Proteomes" id="UP000323000"/>
    </source>
</evidence>
<dbReference type="EMBL" id="VAHF01000008">
    <property type="protein sequence ID" value="TXG57456.1"/>
    <property type="molecule type" value="Genomic_DNA"/>
</dbReference>
<protein>
    <submittedName>
        <fullName evidence="2">Uncharacterized protein</fullName>
    </submittedName>
</protein>
<proteinExistence type="predicted"/>
<gene>
    <name evidence="2" type="ORF">EZV62_018769</name>
</gene>
<sequence length="74" mass="8167">MAGWDKGAILVAPLVVEDTPDRLCKHKKRTGLQFKTPPSNSQRAQRRSPVSIPIVVLDLDEEQISEGAMEDLAL</sequence>
<comment type="caution">
    <text evidence="2">The sequence shown here is derived from an EMBL/GenBank/DDBJ whole genome shotgun (WGS) entry which is preliminary data.</text>
</comment>
<dbReference type="AlphaFoldDB" id="A0A5C7HME4"/>
<keyword evidence="3" id="KW-1185">Reference proteome</keyword>
<evidence type="ECO:0000256" key="1">
    <source>
        <dbReference type="SAM" id="MobiDB-lite"/>
    </source>
</evidence>
<evidence type="ECO:0000313" key="2">
    <source>
        <dbReference type="EMBL" id="TXG57456.1"/>
    </source>
</evidence>
<name>A0A5C7HME4_9ROSI</name>
<accession>A0A5C7HME4</accession>
<organism evidence="2 3">
    <name type="scientific">Acer yangbiense</name>
    <dbReference type="NCBI Taxonomy" id="1000413"/>
    <lineage>
        <taxon>Eukaryota</taxon>
        <taxon>Viridiplantae</taxon>
        <taxon>Streptophyta</taxon>
        <taxon>Embryophyta</taxon>
        <taxon>Tracheophyta</taxon>
        <taxon>Spermatophyta</taxon>
        <taxon>Magnoliopsida</taxon>
        <taxon>eudicotyledons</taxon>
        <taxon>Gunneridae</taxon>
        <taxon>Pentapetalae</taxon>
        <taxon>rosids</taxon>
        <taxon>malvids</taxon>
        <taxon>Sapindales</taxon>
        <taxon>Sapindaceae</taxon>
        <taxon>Hippocastanoideae</taxon>
        <taxon>Acereae</taxon>
        <taxon>Acer</taxon>
    </lineage>
</organism>
<reference evidence="3" key="1">
    <citation type="journal article" date="2019" name="Gigascience">
        <title>De novo genome assembly of the endangered Acer yangbiense, a plant species with extremely small populations endemic to Yunnan Province, China.</title>
        <authorList>
            <person name="Yang J."/>
            <person name="Wariss H.M."/>
            <person name="Tao L."/>
            <person name="Zhang R."/>
            <person name="Yun Q."/>
            <person name="Hollingsworth P."/>
            <person name="Dao Z."/>
            <person name="Luo G."/>
            <person name="Guo H."/>
            <person name="Ma Y."/>
            <person name="Sun W."/>
        </authorList>
    </citation>
    <scope>NUCLEOTIDE SEQUENCE [LARGE SCALE GENOMIC DNA]</scope>
    <source>
        <strain evidence="3">cv. Malutang</strain>
    </source>
</reference>
<feature type="region of interest" description="Disordered" evidence="1">
    <location>
        <begin position="27"/>
        <end position="48"/>
    </location>
</feature>
<dbReference type="OrthoDB" id="6105938at2759"/>
<dbReference type="Proteomes" id="UP000323000">
    <property type="component" value="Chromosome 8"/>
</dbReference>